<dbReference type="SUPFAM" id="SSF46785">
    <property type="entry name" value="Winged helix' DNA-binding domain"/>
    <property type="match status" value="1"/>
</dbReference>
<gene>
    <name evidence="5" type="ORF">SAMN04489793_3440</name>
</gene>
<evidence type="ECO:0000259" key="4">
    <source>
        <dbReference type="PROSITE" id="PS51118"/>
    </source>
</evidence>
<dbReference type="Proteomes" id="UP000182241">
    <property type="component" value="Unassembled WGS sequence"/>
</dbReference>
<dbReference type="GeneID" id="300998292"/>
<proteinExistence type="predicted"/>
<keyword evidence="2 5" id="KW-0238">DNA-binding</keyword>
<evidence type="ECO:0000256" key="3">
    <source>
        <dbReference type="ARBA" id="ARBA00023163"/>
    </source>
</evidence>
<dbReference type="PANTHER" id="PTHR33204">
    <property type="entry name" value="TRANSCRIPTIONAL REGULATOR, MARR FAMILY"/>
    <property type="match status" value="1"/>
</dbReference>
<evidence type="ECO:0000256" key="1">
    <source>
        <dbReference type="ARBA" id="ARBA00023015"/>
    </source>
</evidence>
<dbReference type="InterPro" id="IPR002577">
    <property type="entry name" value="HTH_HxlR"/>
</dbReference>
<evidence type="ECO:0000313" key="6">
    <source>
        <dbReference type="Proteomes" id="UP000182241"/>
    </source>
</evidence>
<dbReference type="Pfam" id="PF01638">
    <property type="entry name" value="HxlR"/>
    <property type="match status" value="1"/>
</dbReference>
<keyword evidence="1" id="KW-0805">Transcription regulation</keyword>
<dbReference type="InterPro" id="IPR036388">
    <property type="entry name" value="WH-like_DNA-bd_sf"/>
</dbReference>
<accession>A0A1H4W5L7</accession>
<name>A0A1H4W5L7_TSUTY</name>
<dbReference type="GO" id="GO:0003677">
    <property type="term" value="F:DNA binding"/>
    <property type="evidence" value="ECO:0007669"/>
    <property type="project" value="UniProtKB-KW"/>
</dbReference>
<dbReference type="InterPro" id="IPR036390">
    <property type="entry name" value="WH_DNA-bd_sf"/>
</dbReference>
<organism evidence="5 6">
    <name type="scientific">Tsukamurella tyrosinosolvens</name>
    <dbReference type="NCBI Taxonomy" id="57704"/>
    <lineage>
        <taxon>Bacteria</taxon>
        <taxon>Bacillati</taxon>
        <taxon>Actinomycetota</taxon>
        <taxon>Actinomycetes</taxon>
        <taxon>Mycobacteriales</taxon>
        <taxon>Tsukamurellaceae</taxon>
        <taxon>Tsukamurella</taxon>
    </lineage>
</organism>
<dbReference type="AlphaFoldDB" id="A0A1H4W5L7"/>
<keyword evidence="6" id="KW-1185">Reference proteome</keyword>
<dbReference type="RefSeq" id="WP_068523140.1">
    <property type="nucleotide sequence ID" value="NZ_CBDRGN010000003.1"/>
</dbReference>
<protein>
    <submittedName>
        <fullName evidence="5">DNA-binding transcriptional regulator, HxlR family</fullName>
    </submittedName>
</protein>
<dbReference type="EMBL" id="FNSA01000003">
    <property type="protein sequence ID" value="SEC88390.1"/>
    <property type="molecule type" value="Genomic_DNA"/>
</dbReference>
<dbReference type="InterPro" id="IPR011991">
    <property type="entry name" value="ArsR-like_HTH"/>
</dbReference>
<sequence>MAEYGQFCPVSKTSEILCERWTPLILRELMCGSVRFGEIARGVPTVSTALLTARLRRLAAAGVITREPTPGGGADYRLTAAGLELAPIILAMGVWGQRWARSEYTPDDLDPGLLMWDVRRYLRPGGLRAGRTVVEFRFTDAPPGRDHYWLVDDGVADRPVDLCLVPPGFDVDLWVDADLRTLTRVWMGDEAISRALTDGRITLAGVTALQRGFPGWLGRHPVLGSVGPAD</sequence>
<dbReference type="CDD" id="cd00090">
    <property type="entry name" value="HTH_ARSR"/>
    <property type="match status" value="1"/>
</dbReference>
<evidence type="ECO:0000256" key="2">
    <source>
        <dbReference type="ARBA" id="ARBA00023125"/>
    </source>
</evidence>
<dbReference type="PANTHER" id="PTHR33204:SF18">
    <property type="entry name" value="TRANSCRIPTIONAL REGULATORY PROTEIN"/>
    <property type="match status" value="1"/>
</dbReference>
<dbReference type="PROSITE" id="PS51118">
    <property type="entry name" value="HTH_HXLR"/>
    <property type="match status" value="1"/>
</dbReference>
<dbReference type="Gene3D" id="1.10.10.10">
    <property type="entry name" value="Winged helix-like DNA-binding domain superfamily/Winged helix DNA-binding domain"/>
    <property type="match status" value="1"/>
</dbReference>
<dbReference type="STRING" id="57704.SAMN04489793_3440"/>
<evidence type="ECO:0000313" key="5">
    <source>
        <dbReference type="EMBL" id="SEC88390.1"/>
    </source>
</evidence>
<keyword evidence="3" id="KW-0804">Transcription</keyword>
<dbReference type="OrthoDB" id="9792527at2"/>
<reference evidence="6" key="1">
    <citation type="submission" date="2016-10" db="EMBL/GenBank/DDBJ databases">
        <authorList>
            <person name="Varghese N."/>
            <person name="Submissions S."/>
        </authorList>
    </citation>
    <scope>NUCLEOTIDE SEQUENCE [LARGE SCALE GENOMIC DNA]</scope>
    <source>
        <strain evidence="6">DSM 44234</strain>
    </source>
</reference>
<feature type="domain" description="HTH hxlR-type" evidence="4">
    <location>
        <begin position="8"/>
        <end position="104"/>
    </location>
</feature>